<dbReference type="SUPFAM" id="SSF109854">
    <property type="entry name" value="DinB/YfiT-like putative metalloenzymes"/>
    <property type="match status" value="1"/>
</dbReference>
<keyword evidence="3" id="KW-1185">Reference proteome</keyword>
<sequence>MPITPDTKDWTWVLERPCLECGFDASLVDADEVAGLIRENAAAWPYVLERDDAAGRPDDETWSPLEYAAHVRDVHRIYRTRVQLMLTGDDPLYPNWDQDVTAVEERYDQQDPGTVGRDLVDAAERVAEIFDSVTGAQWQRPGRRSDGASFTVETIARYYLHDIQHHLHDVQG</sequence>
<name>A0A160KQP9_9MICO</name>
<dbReference type="PATRIC" id="fig|33888.3.peg.421"/>
<evidence type="ECO:0000259" key="1">
    <source>
        <dbReference type="Pfam" id="PF12867"/>
    </source>
</evidence>
<keyword evidence="2" id="KW-0808">Transferase</keyword>
<dbReference type="Gene3D" id="1.20.120.450">
    <property type="entry name" value="dinb family like domain"/>
    <property type="match status" value="1"/>
</dbReference>
<dbReference type="Proteomes" id="UP000077071">
    <property type="component" value="Chromosome"/>
</dbReference>
<dbReference type="OrthoDB" id="3376896at2"/>
<evidence type="ECO:0000313" key="3">
    <source>
        <dbReference type="Proteomes" id="UP000077071"/>
    </source>
</evidence>
<dbReference type="AlphaFoldDB" id="A0A160KQP9"/>
<dbReference type="GO" id="GO:0008168">
    <property type="term" value="F:methyltransferase activity"/>
    <property type="evidence" value="ECO:0007669"/>
    <property type="project" value="UniProtKB-KW"/>
</dbReference>
<evidence type="ECO:0000313" key="2">
    <source>
        <dbReference type="EMBL" id="AND15529.1"/>
    </source>
</evidence>
<dbReference type="Pfam" id="PF12867">
    <property type="entry name" value="DinB_2"/>
    <property type="match status" value="1"/>
</dbReference>
<proteinExistence type="predicted"/>
<keyword evidence="2" id="KW-0489">Methyltransferase</keyword>
<dbReference type="EMBL" id="CP015515">
    <property type="protein sequence ID" value="AND15529.1"/>
    <property type="molecule type" value="Genomic_DNA"/>
</dbReference>
<dbReference type="InterPro" id="IPR024775">
    <property type="entry name" value="DinB-like"/>
</dbReference>
<reference evidence="2 3" key="1">
    <citation type="submission" date="2016-05" db="EMBL/GenBank/DDBJ databases">
        <title>Complete genome sequence of Rathayibacter tritici NCPPB 1953.</title>
        <authorList>
            <person name="Park J."/>
            <person name="Lee H.-H."/>
            <person name="Lee S.-W."/>
            <person name="Seo Y.-S."/>
        </authorList>
    </citation>
    <scope>NUCLEOTIDE SEQUENCE [LARGE SCALE GENOMIC DNA]</scope>
    <source>
        <strain evidence="2 3">NCPPB 1953</strain>
    </source>
</reference>
<organism evidence="2 3">
    <name type="scientific">Rathayibacter tritici</name>
    <dbReference type="NCBI Taxonomy" id="33888"/>
    <lineage>
        <taxon>Bacteria</taxon>
        <taxon>Bacillati</taxon>
        <taxon>Actinomycetota</taxon>
        <taxon>Actinomycetes</taxon>
        <taxon>Micrococcales</taxon>
        <taxon>Microbacteriaceae</taxon>
        <taxon>Rathayibacter</taxon>
    </lineage>
</organism>
<feature type="domain" description="DinB-like" evidence="1">
    <location>
        <begin position="53"/>
        <end position="168"/>
    </location>
</feature>
<gene>
    <name evidence="2" type="ORF">A6122_0369</name>
</gene>
<protein>
    <submittedName>
        <fullName evidence="2">Methyltransferase type 12</fullName>
    </submittedName>
</protein>
<dbReference type="KEGG" id="rtn:A6122_0369"/>
<dbReference type="RefSeq" id="WP_068250930.1">
    <property type="nucleotide sequence ID" value="NZ_CP015515.1"/>
</dbReference>
<accession>A0A160KQP9</accession>
<dbReference type="InterPro" id="IPR034660">
    <property type="entry name" value="DinB/YfiT-like"/>
</dbReference>
<dbReference type="GO" id="GO:0032259">
    <property type="term" value="P:methylation"/>
    <property type="evidence" value="ECO:0007669"/>
    <property type="project" value="UniProtKB-KW"/>
</dbReference>
<dbReference type="STRING" id="33888.A6122_0369"/>